<reference evidence="2 3" key="1">
    <citation type="journal article" date="2011" name="PLoS Genet.">
        <title>Comparative genomic analysis of human fungal pathogens causing paracoccidioidomycosis.</title>
        <authorList>
            <person name="Desjardins C.A."/>
            <person name="Champion M.D."/>
            <person name="Holder J.W."/>
            <person name="Muszewska A."/>
            <person name="Goldberg J."/>
            <person name="Bailao A.M."/>
            <person name="Brigido M.M."/>
            <person name="Ferreira M.E."/>
            <person name="Garcia A.M."/>
            <person name="Grynberg M."/>
            <person name="Gujja S."/>
            <person name="Heiman D.I."/>
            <person name="Henn M.R."/>
            <person name="Kodira C.D."/>
            <person name="Leon-Narvaez H."/>
            <person name="Longo L.V."/>
            <person name="Ma L.J."/>
            <person name="Malavazi I."/>
            <person name="Matsuo A.L."/>
            <person name="Morais F.V."/>
            <person name="Pereira M."/>
            <person name="Rodriguez-Brito S."/>
            <person name="Sakthikumar S."/>
            <person name="Salem-Izacc S.M."/>
            <person name="Sykes S.M."/>
            <person name="Teixeira M.M."/>
            <person name="Vallejo M.C."/>
            <person name="Walter M.E."/>
            <person name="Yandava C."/>
            <person name="Young S."/>
            <person name="Zeng Q."/>
            <person name="Zucker J."/>
            <person name="Felipe M.S."/>
            <person name="Goldman G.H."/>
            <person name="Haas B.J."/>
            <person name="McEwen J.G."/>
            <person name="Nino-Vega G."/>
            <person name="Puccia R."/>
            <person name="San-Blas G."/>
            <person name="Soares C.M."/>
            <person name="Birren B.W."/>
            <person name="Cuomo C.A."/>
        </authorList>
    </citation>
    <scope>NUCLEOTIDE SEQUENCE [LARGE SCALE GENOMIC DNA]</scope>
    <source>
        <strain evidence="2 3">Pb18</strain>
    </source>
</reference>
<dbReference type="KEGG" id="pbn:PADG_11401"/>
<dbReference type="InParanoid" id="A0A0A0HYY2"/>
<protein>
    <submittedName>
        <fullName evidence="2">Uncharacterized protein</fullName>
    </submittedName>
</protein>
<evidence type="ECO:0000313" key="2">
    <source>
        <dbReference type="EMBL" id="KGM92570.1"/>
    </source>
</evidence>
<dbReference type="AlphaFoldDB" id="A0A0A0HYY2"/>
<accession>A0A0A0HYY2</accession>
<name>A0A0A0HYY2_PARBD</name>
<dbReference type="STRING" id="502780.A0A0A0HYY2"/>
<evidence type="ECO:0000313" key="3">
    <source>
        <dbReference type="Proteomes" id="UP000001628"/>
    </source>
</evidence>
<dbReference type="Proteomes" id="UP000001628">
    <property type="component" value="Unassembled WGS sequence"/>
</dbReference>
<feature type="compositionally biased region" description="Basic and acidic residues" evidence="1">
    <location>
        <begin position="21"/>
        <end position="34"/>
    </location>
</feature>
<gene>
    <name evidence="2" type="ORF">PADG_11401</name>
</gene>
<dbReference type="HOGENOM" id="CLU_2705512_0_0_1"/>
<proteinExistence type="predicted"/>
<dbReference type="GeneID" id="22587298"/>
<dbReference type="EMBL" id="KN275958">
    <property type="protein sequence ID" value="KGM92570.1"/>
    <property type="molecule type" value="Genomic_DNA"/>
</dbReference>
<evidence type="ECO:0000256" key="1">
    <source>
        <dbReference type="SAM" id="MobiDB-lite"/>
    </source>
</evidence>
<dbReference type="OrthoDB" id="294730at2759"/>
<feature type="region of interest" description="Disordered" evidence="1">
    <location>
        <begin position="1"/>
        <end position="59"/>
    </location>
</feature>
<dbReference type="VEuPathDB" id="FungiDB:PADG_11401"/>
<keyword evidence="3" id="KW-1185">Reference proteome</keyword>
<dbReference type="RefSeq" id="XP_010757950.1">
    <property type="nucleotide sequence ID" value="XM_010759648.1"/>
</dbReference>
<sequence>MAITLEGEEVHSEYDGQQQRDALDKVEDEEKVHLENSNSLPPYEKNTESKHVDPFGNEDSADVKYKTLTWWRK</sequence>
<organism evidence="2 3">
    <name type="scientific">Paracoccidioides brasiliensis (strain Pb18)</name>
    <dbReference type="NCBI Taxonomy" id="502780"/>
    <lineage>
        <taxon>Eukaryota</taxon>
        <taxon>Fungi</taxon>
        <taxon>Dikarya</taxon>
        <taxon>Ascomycota</taxon>
        <taxon>Pezizomycotina</taxon>
        <taxon>Eurotiomycetes</taxon>
        <taxon>Eurotiomycetidae</taxon>
        <taxon>Onygenales</taxon>
        <taxon>Ajellomycetaceae</taxon>
        <taxon>Paracoccidioides</taxon>
    </lineage>
</organism>